<keyword evidence="3" id="KW-1185">Reference proteome</keyword>
<gene>
    <name evidence="2" type="ORF">JQS43_15090</name>
</gene>
<protein>
    <submittedName>
        <fullName evidence="2">Uncharacterized protein</fullName>
    </submittedName>
</protein>
<keyword evidence="1" id="KW-0812">Transmembrane</keyword>
<feature type="transmembrane region" description="Helical" evidence="1">
    <location>
        <begin position="241"/>
        <end position="260"/>
    </location>
</feature>
<feature type="transmembrane region" description="Helical" evidence="1">
    <location>
        <begin position="156"/>
        <end position="176"/>
    </location>
</feature>
<feature type="transmembrane region" description="Helical" evidence="1">
    <location>
        <begin position="122"/>
        <end position="144"/>
    </location>
</feature>
<dbReference type="RefSeq" id="WP_239675039.1">
    <property type="nucleotide sequence ID" value="NZ_CP070499.1"/>
</dbReference>
<dbReference type="AlphaFoldDB" id="A0A895Y9P2"/>
<evidence type="ECO:0000313" key="2">
    <source>
        <dbReference type="EMBL" id="QSB12982.1"/>
    </source>
</evidence>
<accession>A0A895Y9P2</accession>
<reference evidence="2" key="1">
    <citation type="submission" date="2021-02" db="EMBL/GenBank/DDBJ databases">
        <title>Natrosporangium hydrolyticum gen. nov., sp. nov, a haloalkaliphilic actinobacterium from a soda solonchak soil.</title>
        <authorList>
            <person name="Sorokin D.Y."/>
            <person name="Khijniak T.V."/>
            <person name="Zakharycheva A.P."/>
            <person name="Boueva O.V."/>
            <person name="Ariskina E.V."/>
            <person name="Hahnke R.L."/>
            <person name="Bunk B."/>
            <person name="Sproer C."/>
            <person name="Schumann P."/>
            <person name="Evtushenko L.I."/>
            <person name="Kublanov I.V."/>
        </authorList>
    </citation>
    <scope>NUCLEOTIDE SEQUENCE</scope>
    <source>
        <strain evidence="2">DSM 106523</strain>
    </source>
</reference>
<feature type="transmembrane region" description="Helical" evidence="1">
    <location>
        <begin position="87"/>
        <end position="110"/>
    </location>
</feature>
<feature type="transmembrane region" description="Helical" evidence="1">
    <location>
        <begin position="213"/>
        <end position="234"/>
    </location>
</feature>
<keyword evidence="1" id="KW-0472">Membrane</keyword>
<dbReference type="EMBL" id="CP070499">
    <property type="protein sequence ID" value="QSB12982.1"/>
    <property type="molecule type" value="Genomic_DNA"/>
</dbReference>
<dbReference type="Proteomes" id="UP000662857">
    <property type="component" value="Chromosome"/>
</dbReference>
<evidence type="ECO:0000313" key="3">
    <source>
        <dbReference type="Proteomes" id="UP000662857"/>
    </source>
</evidence>
<dbReference type="KEGG" id="nhy:JQS43_15090"/>
<feature type="transmembrane region" description="Helical" evidence="1">
    <location>
        <begin position="46"/>
        <end position="66"/>
    </location>
</feature>
<evidence type="ECO:0000256" key="1">
    <source>
        <dbReference type="SAM" id="Phobius"/>
    </source>
</evidence>
<organism evidence="2 3">
    <name type="scientific">Natronosporangium hydrolyticum</name>
    <dbReference type="NCBI Taxonomy" id="2811111"/>
    <lineage>
        <taxon>Bacteria</taxon>
        <taxon>Bacillati</taxon>
        <taxon>Actinomycetota</taxon>
        <taxon>Actinomycetes</taxon>
        <taxon>Micromonosporales</taxon>
        <taxon>Micromonosporaceae</taxon>
        <taxon>Natronosporangium</taxon>
    </lineage>
</organism>
<proteinExistence type="predicted"/>
<keyword evidence="1" id="KW-1133">Transmembrane helix</keyword>
<sequence length="469" mass="49422">MTGLIMGIEVRRSAIIGITLVLLVAGLGLTATGTDLFAGRWTQWAFTGRAALVLLIPGALAGGAWLGRRDRRHRVNELFSTAPRPRWQRLAPLAVGFALALTVGYLLMLLPGVALVAPIAGYFPVGALPTVAVGVPALIAAGWLGMAAGRAVPRIVTAPVLAVVGFVVTGVLPQVVTSMSYNDYFEKVRPEPASMLLNPVTIDGVDEFQVMPVGVSALQTGWLVAVAVTGFLLLAAASRRVLALAVLPGLLAGAAVVPLLPTDGYSGAAQIDATATELVCDTDGPPVCVRKVHAALLPDVVAPARQTLRLMAEKLPNPPNRAVQSAEVENWALPVDAPPSVRNPADDLVFDRPFFDRTGRADLQAGYFAGGWEHDLLSAGWRQACGEIGTWYRIGAVAEEAAAAWLTDQPPTPRGWLDDAAVAEANEVYQELIALPEAEQQRRMGAAREAALDCRMDDAAALITGEQAP</sequence>
<name>A0A895Y9P2_9ACTN</name>